<name>A0A1F7WTI0_9BACT</name>
<evidence type="ECO:0000259" key="1">
    <source>
        <dbReference type="Pfam" id="PF08308"/>
    </source>
</evidence>
<dbReference type="EMBL" id="MGFM01000010">
    <property type="protein sequence ID" value="OGM05967.1"/>
    <property type="molecule type" value="Genomic_DNA"/>
</dbReference>
<dbReference type="InterPro" id="IPR013229">
    <property type="entry name" value="PEGA"/>
</dbReference>
<dbReference type="Pfam" id="PF08308">
    <property type="entry name" value="PEGA"/>
    <property type="match status" value="1"/>
</dbReference>
<dbReference type="AlphaFoldDB" id="A0A1F7WTI0"/>
<dbReference type="Proteomes" id="UP000178812">
    <property type="component" value="Unassembled WGS sequence"/>
</dbReference>
<feature type="domain" description="PEGA" evidence="1">
    <location>
        <begin position="43"/>
        <end position="107"/>
    </location>
</feature>
<organism evidence="2 3">
    <name type="scientific">Candidatus Woesebacteria bacterium GWB1_43_5</name>
    <dbReference type="NCBI Taxonomy" id="1802474"/>
    <lineage>
        <taxon>Bacteria</taxon>
        <taxon>Candidatus Woeseibacteriota</taxon>
    </lineage>
</organism>
<evidence type="ECO:0000313" key="3">
    <source>
        <dbReference type="Proteomes" id="UP000178812"/>
    </source>
</evidence>
<gene>
    <name evidence="2" type="ORF">A2125_01885</name>
</gene>
<proteinExistence type="predicted"/>
<comment type="caution">
    <text evidence="2">The sequence shown here is derived from an EMBL/GenBank/DDBJ whole genome shotgun (WGS) entry which is preliminary data.</text>
</comment>
<dbReference type="Gene3D" id="2.120.10.30">
    <property type="entry name" value="TolB, C-terminal domain"/>
    <property type="match status" value="1"/>
</dbReference>
<accession>A0A1F7WTI0</accession>
<evidence type="ECO:0000313" key="2">
    <source>
        <dbReference type="EMBL" id="OGM05967.1"/>
    </source>
</evidence>
<sequence length="408" mass="45301">MTKFRVLLFLLTVVVVGGVGYFLSYFAKGYRFDLNTFKFLPNGILVIKSNPDSAQVFISGELTTATNATVNLPPNTYDVSVRKEGFSVWNKRLNIQKEVVTEADAHLFRVVPSLSAVTFSGVSTALPSPDFTKIAYIVPPGTNGQDQSALSTQAGFWIMETVNLPLGFSREPRRISDGDLTESTFMWSPDGKQILLENQQGSYLLDAGSFAPQESIVNIKTKREQILASWSQEEKKRAEAKLSSLPDPLEDILRRKASALVFAPDESKILYTTNGEETLPSEIIKPIPGSSTQKQERELEADHTYVYDLKEDRNFLVDEDASSLSIKIWETSPAPRRLFWFASSRHVVLAKEGEIAIMDIDGTNRQIVYSGSYVSPQALPAPSIDRIFLLTNLGANSTLPNIYSLSLK</sequence>
<reference evidence="2 3" key="1">
    <citation type="journal article" date="2016" name="Nat. Commun.">
        <title>Thousands of microbial genomes shed light on interconnected biogeochemical processes in an aquifer system.</title>
        <authorList>
            <person name="Anantharaman K."/>
            <person name="Brown C.T."/>
            <person name="Hug L.A."/>
            <person name="Sharon I."/>
            <person name="Castelle C.J."/>
            <person name="Probst A.J."/>
            <person name="Thomas B.C."/>
            <person name="Singh A."/>
            <person name="Wilkins M.J."/>
            <person name="Karaoz U."/>
            <person name="Brodie E.L."/>
            <person name="Williams K.H."/>
            <person name="Hubbard S.S."/>
            <person name="Banfield J.F."/>
        </authorList>
    </citation>
    <scope>NUCLEOTIDE SEQUENCE [LARGE SCALE GENOMIC DNA]</scope>
</reference>
<protein>
    <recommendedName>
        <fullName evidence="1">PEGA domain-containing protein</fullName>
    </recommendedName>
</protein>
<dbReference type="SUPFAM" id="SSF82171">
    <property type="entry name" value="DPP6 N-terminal domain-like"/>
    <property type="match status" value="1"/>
</dbReference>
<dbReference type="InterPro" id="IPR011042">
    <property type="entry name" value="6-blade_b-propeller_TolB-like"/>
</dbReference>